<evidence type="ECO:0000313" key="11">
    <source>
        <dbReference type="EMBL" id="AKH97693.1"/>
    </source>
</evidence>
<comment type="function">
    <text evidence="8">Transfers a GMP moiety from GTP to Mo-molybdopterin (Mo-MPT) cofactor (Moco or molybdenum cofactor) to form Mo-molybdopterin guanine dinucleotide (Mo-MGD) cofactor.</text>
</comment>
<comment type="cofactor">
    <cofactor evidence="8">
        <name>Mg(2+)</name>
        <dbReference type="ChEBI" id="CHEBI:18420"/>
    </cofactor>
</comment>
<keyword evidence="14" id="KW-1185">Reference proteome</keyword>
<comment type="subcellular location">
    <subcellularLocation>
        <location evidence="8">Cytoplasm</location>
    </subcellularLocation>
</comment>
<dbReference type="GO" id="GO:0046872">
    <property type="term" value="F:metal ion binding"/>
    <property type="evidence" value="ECO:0007669"/>
    <property type="project" value="UniProtKB-KW"/>
</dbReference>
<dbReference type="InterPro" id="IPR025877">
    <property type="entry name" value="MobA-like_NTP_Trfase"/>
</dbReference>
<evidence type="ECO:0000256" key="5">
    <source>
        <dbReference type="ARBA" id="ARBA00022842"/>
    </source>
</evidence>
<feature type="binding site" evidence="8">
    <location>
        <position position="102"/>
    </location>
    <ligand>
        <name>Mg(2+)</name>
        <dbReference type="ChEBI" id="CHEBI:18420"/>
    </ligand>
</feature>
<dbReference type="GO" id="GO:0005737">
    <property type="term" value="C:cytoplasm"/>
    <property type="evidence" value="ECO:0007669"/>
    <property type="project" value="UniProtKB-SubCell"/>
</dbReference>
<reference evidence="12 13" key="3">
    <citation type="journal article" date="2016" name="Stand. Genomic Sci.">
        <title>Complete genome sequence of 'Halanaeroarchaeum sulfurireducens' M27-SA2, a sulfur-reducing and acetate-oxidizing haloarchaeon from the deep-sea hypersaline anoxic lake Medee.</title>
        <authorList>
            <person name="Messina E."/>
            <person name="Sorokin D.Y."/>
            <person name="Kublanov I.V."/>
            <person name="Toshchakov S."/>
            <person name="Lopatina A."/>
            <person name="Arcadi E."/>
            <person name="Smedile F."/>
            <person name="La Spada G."/>
            <person name="La Cono V."/>
            <person name="Yakimov M.M."/>
        </authorList>
    </citation>
    <scope>NUCLEOTIDE SEQUENCE [LARGE SCALE GENOMIC DNA]</scope>
    <source>
        <strain evidence="12 13">M27-SA2</strain>
    </source>
</reference>
<feature type="binding site" evidence="8">
    <location>
        <position position="48"/>
    </location>
    <ligand>
        <name>GTP</name>
        <dbReference type="ChEBI" id="CHEBI:37565"/>
    </ligand>
</feature>
<keyword evidence="5 8" id="KW-0460">Magnesium</keyword>
<name>A0A0F7PEG8_9EURY</name>
<proteinExistence type="inferred from homology"/>
<dbReference type="GO" id="GO:0006777">
    <property type="term" value="P:Mo-molybdopterin cofactor biosynthetic process"/>
    <property type="evidence" value="ECO:0007669"/>
    <property type="project" value="UniProtKB-KW"/>
</dbReference>
<evidence type="ECO:0000313" key="14">
    <source>
        <dbReference type="Proteomes" id="UP000069906"/>
    </source>
</evidence>
<comment type="similarity">
    <text evidence="8">Belongs to the MobA family.</text>
</comment>
<feature type="binding site" evidence="8">
    <location>
        <position position="20"/>
    </location>
    <ligand>
        <name>GTP</name>
        <dbReference type="ChEBI" id="CHEBI:37565"/>
    </ligand>
</feature>
<organism evidence="11 14">
    <name type="scientific">Halanaeroarchaeum sulfurireducens</name>
    <dbReference type="NCBI Taxonomy" id="1604004"/>
    <lineage>
        <taxon>Archaea</taxon>
        <taxon>Methanobacteriati</taxon>
        <taxon>Methanobacteriota</taxon>
        <taxon>Stenosarchaea group</taxon>
        <taxon>Halobacteria</taxon>
        <taxon>Halobacteriales</taxon>
        <taxon>Halobacteriaceae</taxon>
        <taxon>Halanaeroarchaeum</taxon>
    </lineage>
</organism>
<keyword evidence="7 8" id="KW-0501">Molybdenum cofactor biosynthesis</keyword>
<dbReference type="KEGG" id="hsf:HLASA_1194"/>
<feature type="compositionally biased region" description="Basic and acidic residues" evidence="9">
    <location>
        <begin position="193"/>
        <end position="207"/>
    </location>
</feature>
<dbReference type="CDD" id="cd02503">
    <property type="entry name" value="MobA"/>
    <property type="match status" value="1"/>
</dbReference>
<dbReference type="PANTHER" id="PTHR19136">
    <property type="entry name" value="MOLYBDENUM COFACTOR GUANYLYLTRANSFERASE"/>
    <property type="match status" value="1"/>
</dbReference>
<reference evidence="13" key="2">
    <citation type="submission" date="2015-05" db="EMBL/GenBank/DDBJ databases">
        <title>Complete genome sequence of Halanaeroarchaeum sulfurireducens type strain M27-SA2, a sulfate-reducer haloarchaeon from marine anoxic lake Medee.</title>
        <authorList>
            <person name="Messina E."/>
            <person name="Kublanov I.V."/>
            <person name="Toshchakov S."/>
            <person name="Arcadi E."/>
            <person name="La Spada G."/>
            <person name="La Cono V."/>
            <person name="Yakimov M.M."/>
        </authorList>
    </citation>
    <scope>NUCLEOTIDE SEQUENCE [LARGE SCALE GENOMIC DNA]</scope>
    <source>
        <strain evidence="13">M27-SA2</strain>
    </source>
</reference>
<dbReference type="HAMAP" id="MF_00316">
    <property type="entry name" value="MobA"/>
    <property type="match status" value="1"/>
</dbReference>
<protein>
    <recommendedName>
        <fullName evidence="8">Probable molybdenum cofactor guanylyltransferase</fullName>
        <shortName evidence="8">MoCo guanylyltransferase</shortName>
        <ecNumber evidence="8">2.7.7.77</ecNumber>
    </recommendedName>
    <alternativeName>
        <fullName evidence="8">GTP:molybdopterin guanylyltransferase</fullName>
    </alternativeName>
    <alternativeName>
        <fullName evidence="8">Mo-MPT guanylyltransferase</fullName>
    </alternativeName>
    <alternativeName>
        <fullName evidence="8">Molybdopterin guanylyltransferase</fullName>
    </alternativeName>
    <alternativeName>
        <fullName evidence="8">Molybdopterin-guanine dinucleotide synthase</fullName>
        <shortName evidence="8">MGD synthase</shortName>
    </alternativeName>
</protein>
<dbReference type="EC" id="2.7.7.77" evidence="8"/>
<evidence type="ECO:0000256" key="2">
    <source>
        <dbReference type="ARBA" id="ARBA00022679"/>
    </source>
</evidence>
<dbReference type="PANTHER" id="PTHR19136:SF81">
    <property type="entry name" value="MOLYBDENUM COFACTOR GUANYLYLTRANSFERASE"/>
    <property type="match status" value="1"/>
</dbReference>
<evidence type="ECO:0000256" key="8">
    <source>
        <dbReference type="HAMAP-Rule" id="MF_00316"/>
    </source>
</evidence>
<comment type="catalytic activity">
    <reaction evidence="8">
        <text>Mo-molybdopterin + GTP + H(+) = Mo-molybdopterin guanine dinucleotide + diphosphate</text>
        <dbReference type="Rhea" id="RHEA:34243"/>
        <dbReference type="ChEBI" id="CHEBI:15378"/>
        <dbReference type="ChEBI" id="CHEBI:33019"/>
        <dbReference type="ChEBI" id="CHEBI:37565"/>
        <dbReference type="ChEBI" id="CHEBI:71302"/>
        <dbReference type="ChEBI" id="CHEBI:71310"/>
        <dbReference type="EC" id="2.7.7.77"/>
    </reaction>
</comment>
<dbReference type="Pfam" id="PF12804">
    <property type="entry name" value="NTP_transf_3"/>
    <property type="match status" value="1"/>
</dbReference>
<dbReference type="GO" id="GO:0005525">
    <property type="term" value="F:GTP binding"/>
    <property type="evidence" value="ECO:0007669"/>
    <property type="project" value="UniProtKB-UniRule"/>
</dbReference>
<dbReference type="EMBL" id="CP011564">
    <property type="protein sequence ID" value="ALG82088.1"/>
    <property type="molecule type" value="Genomic_DNA"/>
</dbReference>
<evidence type="ECO:0000256" key="7">
    <source>
        <dbReference type="ARBA" id="ARBA00023150"/>
    </source>
</evidence>
<dbReference type="GO" id="GO:0061603">
    <property type="term" value="F:molybdenum cofactor guanylyltransferase activity"/>
    <property type="evidence" value="ECO:0007669"/>
    <property type="project" value="UniProtKB-EC"/>
</dbReference>
<dbReference type="Proteomes" id="UP000069906">
    <property type="component" value="Chromosome"/>
</dbReference>
<keyword evidence="6 8" id="KW-0342">GTP-binding</keyword>
<evidence type="ECO:0000256" key="6">
    <source>
        <dbReference type="ARBA" id="ARBA00023134"/>
    </source>
</evidence>
<dbReference type="Gene3D" id="3.90.550.10">
    <property type="entry name" value="Spore Coat Polysaccharide Biosynthesis Protein SpsA, Chain A"/>
    <property type="match status" value="1"/>
</dbReference>
<reference evidence="11 14" key="1">
    <citation type="journal article" date="2015" name="ISME J.">
        <title>Elemental sulfur and acetate can support life of a novel strictly anaerobic haloarchaeon.</title>
        <authorList>
            <person name="Sorokin D.Y."/>
            <person name="Kublanov I.V."/>
            <person name="Gavrilov S.N."/>
            <person name="Rojo D."/>
            <person name="Roman P."/>
            <person name="Golyshin P.N."/>
            <person name="Slepak V.Z."/>
            <person name="Smedile F."/>
            <person name="Ferrer M."/>
            <person name="Messina E."/>
            <person name="La Cono V."/>
            <person name="Yakimov M.M."/>
        </authorList>
    </citation>
    <scope>NUCLEOTIDE SEQUENCE [LARGE SCALE GENOMIC DNA]</scope>
    <source>
        <strain evidence="11 14">HSR2</strain>
    </source>
</reference>
<feature type="region of interest" description="Disordered" evidence="9">
    <location>
        <begin position="183"/>
        <end position="222"/>
    </location>
</feature>
<keyword evidence="4 8" id="KW-0547">Nucleotide-binding</keyword>
<dbReference type="PATRIC" id="fig|1604004.4.peg.1267"/>
<evidence type="ECO:0000256" key="1">
    <source>
        <dbReference type="ARBA" id="ARBA00022490"/>
    </source>
</evidence>
<comment type="domain">
    <text evidence="8">The N-terminal domain determines nucleotide recognition and specific binding, while the C-terminal domain determines the specific binding to the target protein.</text>
</comment>
<evidence type="ECO:0000256" key="4">
    <source>
        <dbReference type="ARBA" id="ARBA00022741"/>
    </source>
</evidence>
<feature type="binding site" evidence="8">
    <location>
        <position position="102"/>
    </location>
    <ligand>
        <name>GTP</name>
        <dbReference type="ChEBI" id="CHEBI:37565"/>
    </ligand>
</feature>
<sequence length="222" mass="24143">MKGAVVLAGGFSTRFGDADKAVADVAGEPMIRRVVSTVAPLVDDIVVNVRTDQRRSIETALADLDVQYGFAFDDVPDRGPLAGMVVGLERSAAEYTLVVACDMPFVDRKFVETLFERANGTEAAIPVERGEDGEWLQPLQAVYETDRTLRVTSEALEDGIESPATAVGRLSFDAVPVSGDGERWSLRNVNTPADRREAERYVERSQEETAESAFSDSPNGVR</sequence>
<keyword evidence="2 8" id="KW-0808">Transferase</keyword>
<dbReference type="STRING" id="1604004.HLASA_1194"/>
<evidence type="ECO:0000313" key="12">
    <source>
        <dbReference type="EMBL" id="ALG82088.1"/>
    </source>
</evidence>
<evidence type="ECO:0000256" key="9">
    <source>
        <dbReference type="SAM" id="MobiDB-lite"/>
    </source>
</evidence>
<dbReference type="RefSeq" id="WP_050048420.1">
    <property type="nucleotide sequence ID" value="NZ_CP008874.1"/>
</dbReference>
<gene>
    <name evidence="8 11" type="primary">mobA</name>
    <name evidence="12" type="ORF">HLASA_1194</name>
    <name evidence="11" type="ORF">HLASF_1206</name>
</gene>
<dbReference type="SUPFAM" id="SSF53448">
    <property type="entry name" value="Nucleotide-diphospho-sugar transferases"/>
    <property type="match status" value="1"/>
</dbReference>
<dbReference type="EMBL" id="CP008874">
    <property type="protein sequence ID" value="AKH97693.1"/>
    <property type="molecule type" value="Genomic_DNA"/>
</dbReference>
<dbReference type="HOGENOM" id="CLU_055597_2_1_2"/>
<keyword evidence="3 8" id="KW-0479">Metal-binding</keyword>
<keyword evidence="1 8" id="KW-0963">Cytoplasm</keyword>
<dbReference type="OrthoDB" id="28434at2157"/>
<accession>A0A0F7PEG8</accession>
<dbReference type="Proteomes" id="UP000060390">
    <property type="component" value="Chromosome"/>
</dbReference>
<feature type="binding site" evidence="8">
    <location>
        <position position="77"/>
    </location>
    <ligand>
        <name>GTP</name>
        <dbReference type="ChEBI" id="CHEBI:37565"/>
    </ligand>
</feature>
<dbReference type="InterPro" id="IPR013482">
    <property type="entry name" value="Molybde_CF_guanTrfase"/>
</dbReference>
<feature type="compositionally biased region" description="Polar residues" evidence="9">
    <location>
        <begin position="212"/>
        <end position="222"/>
    </location>
</feature>
<evidence type="ECO:0000256" key="3">
    <source>
        <dbReference type="ARBA" id="ARBA00022723"/>
    </source>
</evidence>
<dbReference type="AlphaFoldDB" id="A0A0F7PEG8"/>
<evidence type="ECO:0000259" key="10">
    <source>
        <dbReference type="Pfam" id="PF12804"/>
    </source>
</evidence>
<dbReference type="InterPro" id="IPR029044">
    <property type="entry name" value="Nucleotide-diphossugar_trans"/>
</dbReference>
<dbReference type="KEGG" id="hsu:HLASF_1206"/>
<evidence type="ECO:0000313" key="13">
    <source>
        <dbReference type="Proteomes" id="UP000060390"/>
    </source>
</evidence>
<feature type="domain" description="MobA-like NTP transferase" evidence="10">
    <location>
        <begin position="4"/>
        <end position="145"/>
    </location>
</feature>
<feature type="binding site" evidence="8">
    <location>
        <begin position="7"/>
        <end position="9"/>
    </location>
    <ligand>
        <name>GTP</name>
        <dbReference type="ChEBI" id="CHEBI:37565"/>
    </ligand>
</feature>
<dbReference type="GeneID" id="26010542"/>